<dbReference type="GO" id="GO:0005576">
    <property type="term" value="C:extracellular region"/>
    <property type="evidence" value="ECO:0007669"/>
    <property type="project" value="InterPro"/>
</dbReference>
<dbReference type="CDD" id="cd01100">
    <property type="entry name" value="APPLE_Factor_XI_like"/>
    <property type="match status" value="1"/>
</dbReference>
<evidence type="ECO:0000313" key="6">
    <source>
        <dbReference type="EMBL" id="QGM45264.1"/>
    </source>
</evidence>
<dbReference type="Pfam" id="PF14295">
    <property type="entry name" value="PAN_4"/>
    <property type="match status" value="1"/>
</dbReference>
<gene>
    <name evidence="6" type="ORF">H2LOC_005905</name>
</gene>
<dbReference type="InterPro" id="IPR035897">
    <property type="entry name" value="Toll_tir_struct_dom_sf"/>
</dbReference>
<dbReference type="SMART" id="SM00223">
    <property type="entry name" value="APPLE"/>
    <property type="match status" value="2"/>
</dbReference>
<dbReference type="Gene3D" id="3.50.4.10">
    <property type="entry name" value="Hepatocyte Growth Factor"/>
    <property type="match status" value="2"/>
</dbReference>
<evidence type="ECO:0000256" key="4">
    <source>
        <dbReference type="SAM" id="MobiDB-lite"/>
    </source>
</evidence>
<dbReference type="SUPFAM" id="SSF57414">
    <property type="entry name" value="Hairpin loop containing domain-like"/>
    <property type="match status" value="2"/>
</dbReference>
<dbReference type="Pfam" id="PF00024">
    <property type="entry name" value="PAN_1"/>
    <property type="match status" value="1"/>
</dbReference>
<dbReference type="GO" id="GO:0007165">
    <property type="term" value="P:signal transduction"/>
    <property type="evidence" value="ECO:0007669"/>
    <property type="project" value="InterPro"/>
</dbReference>
<proteinExistence type="predicted"/>
<dbReference type="InterPro" id="IPR003609">
    <property type="entry name" value="Pan_app"/>
</dbReference>
<dbReference type="GO" id="GO:0006508">
    <property type="term" value="P:proteolysis"/>
    <property type="evidence" value="ECO:0007669"/>
    <property type="project" value="InterPro"/>
</dbReference>
<dbReference type="PROSITE" id="PS50948">
    <property type="entry name" value="PAN"/>
    <property type="match status" value="1"/>
</dbReference>
<keyword evidence="3" id="KW-0175">Coiled coil</keyword>
<evidence type="ECO:0000259" key="5">
    <source>
        <dbReference type="PROSITE" id="PS50948"/>
    </source>
</evidence>
<sequence>MSDVFMSYAREDEQRVAPIVEKLAAFGLRLWPAGPAGNGGSWDESEVNERLREAKAVLVCWTSHSAHSVRVNGEASVAQSSAKLVSCLLEECKAPSQFQSNDAPDLSGWNGDAQHLGWRALIEKLAALTGRPGLPALGEALGAASDRELLGWTQRFPEDPHADALRGEIEKRERSRFKEEINSAQSALSDAARLFEQSKSGVLNECSAAFEKWIGDLRNAAYDARPNVSEALSSPEWLSSGALQQLASERDAAVKEAKSAAEAREEALKRREVAHEVRDAALLKAKRAETALAAAEAEEASYKSRRTPAWILAACLGSALAGGLAYRTASGSGVDGASVEQAKQQAAQGAGELAAARDSLKIQDETIAQLRAAASQSAPERREFETQLKRKNAELEEKTEALKAAAEKVAKLEAALNAANAQPEGLRKTSAPGGAPGAEKSSTAAALDESQPRLAIKFNTFDSGDIQGKDLGKIPSPSAEDCAAACRDNPACRAYSYDKWNHICFPKSSVGSLRLEPRAISGVIQGGPNPKLATSRIIMERYRGRAFPGAGYKTPNAGKPQDCEDICRRDEACVAYTFLWSSRKCQLMESTGEYFPNQEADSGGKKQER</sequence>
<dbReference type="OrthoDB" id="7838311at2"/>
<dbReference type="InterPro" id="IPR000177">
    <property type="entry name" value="Apple"/>
</dbReference>
<reference evidence="6 7" key="1">
    <citation type="submission" date="2019-11" db="EMBL/GenBank/DDBJ databases">
        <title>The genome sequence of Methylocystis heyeri.</title>
        <authorList>
            <person name="Oshkin I.Y."/>
            <person name="Miroshnikov K."/>
            <person name="Dedysh S.N."/>
        </authorList>
    </citation>
    <scope>NUCLEOTIDE SEQUENCE [LARGE SCALE GENOMIC DNA]</scope>
    <source>
        <strain evidence="6 7">H2</strain>
    </source>
</reference>
<dbReference type="SMART" id="SM00473">
    <property type="entry name" value="PAN_AP"/>
    <property type="match status" value="2"/>
</dbReference>
<name>A0A6B8KAD2_9HYPH</name>
<feature type="region of interest" description="Disordered" evidence="4">
    <location>
        <begin position="420"/>
        <end position="445"/>
    </location>
</feature>
<evidence type="ECO:0000256" key="2">
    <source>
        <dbReference type="ARBA" id="ARBA00023157"/>
    </source>
</evidence>
<dbReference type="KEGG" id="mhey:H2LOC_005905"/>
<evidence type="ECO:0000313" key="7">
    <source>
        <dbReference type="Proteomes" id="UP000309061"/>
    </source>
</evidence>
<keyword evidence="7" id="KW-1185">Reference proteome</keyword>
<evidence type="ECO:0000256" key="1">
    <source>
        <dbReference type="ARBA" id="ARBA00022737"/>
    </source>
</evidence>
<protein>
    <submittedName>
        <fullName evidence="6">TIR domain-containing protein</fullName>
    </submittedName>
</protein>
<feature type="coiled-coil region" evidence="3">
    <location>
        <begin position="243"/>
        <end position="305"/>
    </location>
</feature>
<organism evidence="6 7">
    <name type="scientific">Methylocystis heyeri</name>
    <dbReference type="NCBI Taxonomy" id="391905"/>
    <lineage>
        <taxon>Bacteria</taxon>
        <taxon>Pseudomonadati</taxon>
        <taxon>Pseudomonadota</taxon>
        <taxon>Alphaproteobacteria</taxon>
        <taxon>Hyphomicrobiales</taxon>
        <taxon>Methylocystaceae</taxon>
        <taxon>Methylocystis</taxon>
    </lineage>
</organism>
<dbReference type="Gene3D" id="3.40.50.10140">
    <property type="entry name" value="Toll/interleukin-1 receptor homology (TIR) domain"/>
    <property type="match status" value="1"/>
</dbReference>
<dbReference type="Proteomes" id="UP000309061">
    <property type="component" value="Chromosome"/>
</dbReference>
<accession>A0A6B8KAD2</accession>
<keyword evidence="1" id="KW-0677">Repeat</keyword>
<dbReference type="RefSeq" id="WP_136495546.1">
    <property type="nucleotide sequence ID" value="NZ_CP046052.1"/>
</dbReference>
<dbReference type="EMBL" id="CP046052">
    <property type="protein sequence ID" value="QGM45264.1"/>
    <property type="molecule type" value="Genomic_DNA"/>
</dbReference>
<feature type="domain" description="Apple" evidence="5">
    <location>
        <begin position="533"/>
        <end position="609"/>
    </location>
</feature>
<dbReference type="SUPFAM" id="SSF52200">
    <property type="entry name" value="Toll/Interleukin receptor TIR domain"/>
    <property type="match status" value="1"/>
</dbReference>
<dbReference type="Pfam" id="PF13676">
    <property type="entry name" value="TIR_2"/>
    <property type="match status" value="1"/>
</dbReference>
<keyword evidence="2" id="KW-1015">Disulfide bond</keyword>
<dbReference type="InterPro" id="IPR000157">
    <property type="entry name" value="TIR_dom"/>
</dbReference>
<dbReference type="AlphaFoldDB" id="A0A6B8KAD2"/>
<evidence type="ECO:0000256" key="3">
    <source>
        <dbReference type="SAM" id="Coils"/>
    </source>
</evidence>